<organism evidence="2 3">
    <name type="scientific">Basidiobolus ranarum</name>
    <dbReference type="NCBI Taxonomy" id="34480"/>
    <lineage>
        <taxon>Eukaryota</taxon>
        <taxon>Fungi</taxon>
        <taxon>Fungi incertae sedis</taxon>
        <taxon>Zoopagomycota</taxon>
        <taxon>Entomophthoromycotina</taxon>
        <taxon>Basidiobolomycetes</taxon>
        <taxon>Basidiobolales</taxon>
        <taxon>Basidiobolaceae</taxon>
        <taxon>Basidiobolus</taxon>
    </lineage>
</organism>
<comment type="caution">
    <text evidence="2">The sequence shown here is derived from an EMBL/GenBank/DDBJ whole genome shotgun (WGS) entry which is preliminary data.</text>
</comment>
<evidence type="ECO:0000259" key="1">
    <source>
        <dbReference type="Pfam" id="PF13302"/>
    </source>
</evidence>
<dbReference type="Proteomes" id="UP001479436">
    <property type="component" value="Unassembled WGS sequence"/>
</dbReference>
<dbReference type="EMBL" id="JASJQH010007311">
    <property type="protein sequence ID" value="KAK9710938.1"/>
    <property type="molecule type" value="Genomic_DNA"/>
</dbReference>
<reference evidence="2 3" key="1">
    <citation type="submission" date="2023-04" db="EMBL/GenBank/DDBJ databases">
        <title>Genome of Basidiobolus ranarum AG-B5.</title>
        <authorList>
            <person name="Stajich J.E."/>
            <person name="Carter-House D."/>
            <person name="Gryganskyi A."/>
        </authorList>
    </citation>
    <scope>NUCLEOTIDE SEQUENCE [LARGE SCALE GENOMIC DNA]</scope>
    <source>
        <strain evidence="2 3">AG-B5</strain>
    </source>
</reference>
<feature type="domain" description="N-acetyltransferase" evidence="1">
    <location>
        <begin position="18"/>
        <end position="187"/>
    </location>
</feature>
<dbReference type="PANTHER" id="PTHR43441:SF11">
    <property type="entry name" value="RIBOSOMAL-PROTEIN-SERINE ACETYLTRANSFERASE"/>
    <property type="match status" value="1"/>
</dbReference>
<gene>
    <name evidence="2" type="ORF">K7432_008126</name>
</gene>
<keyword evidence="3" id="KW-1185">Reference proteome</keyword>
<dbReference type="InterPro" id="IPR000182">
    <property type="entry name" value="GNAT_dom"/>
</dbReference>
<dbReference type="Pfam" id="PF13302">
    <property type="entry name" value="Acetyltransf_3"/>
    <property type="match status" value="1"/>
</dbReference>
<dbReference type="Gene3D" id="3.40.630.30">
    <property type="match status" value="1"/>
</dbReference>
<dbReference type="PANTHER" id="PTHR43441">
    <property type="entry name" value="RIBOSOMAL-PROTEIN-SERINE ACETYLTRANSFERASE"/>
    <property type="match status" value="1"/>
</dbReference>
<dbReference type="SUPFAM" id="SSF55729">
    <property type="entry name" value="Acyl-CoA N-acyltransferases (Nat)"/>
    <property type="match status" value="1"/>
</dbReference>
<evidence type="ECO:0000313" key="2">
    <source>
        <dbReference type="EMBL" id="KAK9710938.1"/>
    </source>
</evidence>
<sequence length="239" mass="27380">MTNNSVEIPRELTLTTPRLILRTPVELDEEAIRLMLSDVKTMKHLRFMAHEPAGWTASEVQERIKSQIEGQAHSERVVFHLVERSNVIEPEIDPLAPEGPKILRVSENLEDTKDIHTLVGSCGLHNINLVDMVAAMGIILHHPFQTKGYGTEALYLMLCYGFDVLHMHRVMVQTTKDNTGMRGWMENLCGVPVESVARETIRMNENTWLDSWDYAILEHEWRGSVKPRIEKKLGWKASF</sequence>
<dbReference type="InterPro" id="IPR016181">
    <property type="entry name" value="Acyl_CoA_acyltransferase"/>
</dbReference>
<protein>
    <recommendedName>
        <fullName evidence="1">N-acetyltransferase domain-containing protein</fullName>
    </recommendedName>
</protein>
<name>A0ABR2VZ41_9FUNG</name>
<proteinExistence type="predicted"/>
<dbReference type="InterPro" id="IPR051908">
    <property type="entry name" value="Ribosomal_N-acetyltransferase"/>
</dbReference>
<accession>A0ABR2VZ41</accession>
<evidence type="ECO:0000313" key="3">
    <source>
        <dbReference type="Proteomes" id="UP001479436"/>
    </source>
</evidence>